<evidence type="ECO:0000313" key="6">
    <source>
        <dbReference type="Proteomes" id="UP000325395"/>
    </source>
</evidence>
<dbReference type="PANTHER" id="PTHR43918:SF4">
    <property type="entry name" value="CARBOXYLIC ESTER HYDROLASE"/>
    <property type="match status" value="1"/>
</dbReference>
<comment type="similarity">
    <text evidence="1 3">Belongs to the type-B carboxylesterase/lipase family.</text>
</comment>
<evidence type="ECO:0000256" key="2">
    <source>
        <dbReference type="ARBA" id="ARBA00022801"/>
    </source>
</evidence>
<proteinExistence type="inferred from homology"/>
<dbReference type="Pfam" id="PF00135">
    <property type="entry name" value="COesterase"/>
    <property type="match status" value="1"/>
</dbReference>
<name>A0ABQ6WSF4_9EURO</name>
<dbReference type="EMBL" id="ML735712">
    <property type="protein sequence ID" value="KAE8420034.1"/>
    <property type="molecule type" value="Genomic_DNA"/>
</dbReference>
<keyword evidence="2 3" id="KW-0378">Hydrolase</keyword>
<feature type="signal peptide" evidence="3">
    <location>
        <begin position="1"/>
        <end position="19"/>
    </location>
</feature>
<dbReference type="PROSITE" id="PS00122">
    <property type="entry name" value="CARBOXYLESTERASE_B_1"/>
    <property type="match status" value="1"/>
</dbReference>
<dbReference type="InterPro" id="IPR002018">
    <property type="entry name" value="CarbesteraseB"/>
</dbReference>
<evidence type="ECO:0000313" key="5">
    <source>
        <dbReference type="EMBL" id="KAE8420034.1"/>
    </source>
</evidence>
<feature type="chain" id="PRO_5044970371" description="Carboxylic ester hydrolase" evidence="3">
    <location>
        <begin position="20"/>
        <end position="569"/>
    </location>
</feature>
<dbReference type="EC" id="3.1.1.-" evidence="3"/>
<evidence type="ECO:0000259" key="4">
    <source>
        <dbReference type="Pfam" id="PF00135"/>
    </source>
</evidence>
<dbReference type="PANTHER" id="PTHR43918">
    <property type="entry name" value="ACETYLCHOLINESTERASE"/>
    <property type="match status" value="1"/>
</dbReference>
<protein>
    <recommendedName>
        <fullName evidence="3">Carboxylic ester hydrolase</fullName>
        <ecNumber evidence="3">3.1.1.-</ecNumber>
    </recommendedName>
</protein>
<accession>A0ABQ6WSF4</accession>
<reference evidence="5 6" key="1">
    <citation type="submission" date="2019-04" db="EMBL/GenBank/DDBJ databases">
        <authorList>
            <consortium name="DOE Joint Genome Institute"/>
            <person name="Mondo S."/>
            <person name="Kjaerbolling I."/>
            <person name="Vesth T."/>
            <person name="Frisvad J.C."/>
            <person name="Nybo J.L."/>
            <person name="Theobald S."/>
            <person name="Kildgaard S."/>
            <person name="Isbrandt T."/>
            <person name="Kuo A."/>
            <person name="Sato A."/>
            <person name="Lyhne E.K."/>
            <person name="Kogle M.E."/>
            <person name="Wiebenga A."/>
            <person name="Kun R.S."/>
            <person name="Lubbers R.J."/>
            <person name="Makela M.R."/>
            <person name="Barry K."/>
            <person name="Chovatia M."/>
            <person name="Clum A."/>
            <person name="Daum C."/>
            <person name="Haridas S."/>
            <person name="He G."/>
            <person name="LaButti K."/>
            <person name="Lipzen A."/>
            <person name="Riley R."/>
            <person name="Salamov A."/>
            <person name="Simmons B.A."/>
            <person name="Magnuson J.K."/>
            <person name="Henrissat B."/>
            <person name="Mortensen U.H."/>
            <person name="Larsen T.O."/>
            <person name="Devries R.P."/>
            <person name="Grigoriev I.V."/>
            <person name="Machida M."/>
            <person name="Baker S.E."/>
            <person name="Andersen M.R."/>
            <person name="Cantor M.N."/>
            <person name="Hua S.X."/>
        </authorList>
    </citation>
    <scope>NUCLEOTIDE SEQUENCE [LARGE SCALE GENOMIC DNA]</scope>
    <source>
        <strain evidence="5 6">CBS 117616</strain>
    </source>
</reference>
<dbReference type="InterPro" id="IPR019826">
    <property type="entry name" value="Carboxylesterase_B_AS"/>
</dbReference>
<dbReference type="InterPro" id="IPR029058">
    <property type="entry name" value="AB_hydrolase_fold"/>
</dbReference>
<dbReference type="Proteomes" id="UP000325395">
    <property type="component" value="Unassembled WGS sequence"/>
</dbReference>
<sequence length="569" mass="62314">MKVLLSVLSSLIVPASTVAVSCQNPSHPEATVKNGTLIGAHSSEYDQDFFLGIPYAQPPVGNLRYRHPQTISQTWTAKPATEYGAWCHSAPLSLPGFSQKGFTHEESEDCLSINVVRPSGVGQFDKLPVLVWIHGGGLQEGGSADQRYNMSFLVQESVRMGTPIIGVSFNYRLSGFGFLPGRAVNESGIANLGLYDQRKALVWVQENIAAFGGDPFRVTISGESSGGISVGHHFLAFGGRDDGLFSSGIAESGGPLTPSALITLDQQDVLYEKVLEHTNCTSAVDTLGCLRTIPTQVLKTAFQGVSYYPVIDGAMIEDLPSLALKEGRFIKRPLLTGSNTNEGTAFSIPAGLRVNNATDFSTFATAFDTGHALSQKTISELATMYINDFSAQEIQRGLGSVSPSPGPAYGSLWGRATLYLGDSMFHAGRRYATEMWRKHRVPSYSYRFDAVPNGIDPNIMGATHFQEIPFVFRNLGNQGYAFKPLSSNSTALSQEYHDLALLMSRMWISFVVTQSPNSHRVSDFNLTWPVYGPDVKNIVFRLGDVHLERDSWRKKAIERIIRAFEEYKI</sequence>
<dbReference type="InterPro" id="IPR050654">
    <property type="entry name" value="AChE-related_enzymes"/>
</dbReference>
<keyword evidence="3" id="KW-0732">Signal</keyword>
<evidence type="ECO:0000256" key="3">
    <source>
        <dbReference type="RuleBase" id="RU361235"/>
    </source>
</evidence>
<dbReference type="SUPFAM" id="SSF53474">
    <property type="entry name" value="alpha/beta-Hydrolases"/>
    <property type="match status" value="1"/>
</dbReference>
<dbReference type="Gene3D" id="3.40.50.1820">
    <property type="entry name" value="alpha/beta hydrolase"/>
    <property type="match status" value="1"/>
</dbReference>
<feature type="domain" description="Carboxylesterase type B" evidence="4">
    <location>
        <begin position="28"/>
        <end position="535"/>
    </location>
</feature>
<keyword evidence="6" id="KW-1185">Reference proteome</keyword>
<evidence type="ECO:0000256" key="1">
    <source>
        <dbReference type="ARBA" id="ARBA00005964"/>
    </source>
</evidence>
<dbReference type="PROSITE" id="PS51257">
    <property type="entry name" value="PROKAR_LIPOPROTEIN"/>
    <property type="match status" value="1"/>
</dbReference>
<gene>
    <name evidence="5" type="ORF">BDV36DRAFT_281816</name>
</gene>
<organism evidence="5 6">
    <name type="scientific">Aspergillus pseudocaelatus</name>
    <dbReference type="NCBI Taxonomy" id="1825620"/>
    <lineage>
        <taxon>Eukaryota</taxon>
        <taxon>Fungi</taxon>
        <taxon>Dikarya</taxon>
        <taxon>Ascomycota</taxon>
        <taxon>Pezizomycotina</taxon>
        <taxon>Eurotiomycetes</taxon>
        <taxon>Eurotiomycetidae</taxon>
        <taxon>Eurotiales</taxon>
        <taxon>Aspergillaceae</taxon>
        <taxon>Aspergillus</taxon>
        <taxon>Aspergillus subgen. Circumdati</taxon>
    </lineage>
</organism>